<dbReference type="Proteomes" id="UP000002499">
    <property type="component" value="Unassembled WGS sequence"/>
</dbReference>
<feature type="transmembrane region" description="Helical" evidence="1">
    <location>
        <begin position="767"/>
        <end position="791"/>
    </location>
</feature>
<dbReference type="OMA" id="PVRDSFM"/>
<reference evidence="2 3" key="1">
    <citation type="journal article" date="2011" name="PLoS Genet.">
        <title>Genome sequencing and comparative transcriptomics of the model entomopathogenic fungi Metarhizium anisopliae and M. acridum.</title>
        <authorList>
            <person name="Gao Q."/>
            <person name="Jin K."/>
            <person name="Ying S.H."/>
            <person name="Zhang Y."/>
            <person name="Xiao G."/>
            <person name="Shang Y."/>
            <person name="Duan Z."/>
            <person name="Hu X."/>
            <person name="Xie X.Q."/>
            <person name="Zhou G."/>
            <person name="Peng G."/>
            <person name="Luo Z."/>
            <person name="Huang W."/>
            <person name="Wang B."/>
            <person name="Fang W."/>
            <person name="Wang S."/>
            <person name="Zhong Y."/>
            <person name="Ma L.J."/>
            <person name="St Leger R.J."/>
            <person name="Zhao G.P."/>
            <person name="Pei Y."/>
            <person name="Feng M.G."/>
            <person name="Xia Y."/>
            <person name="Wang C."/>
        </authorList>
    </citation>
    <scope>NUCLEOTIDE SEQUENCE [LARGE SCALE GENOMIC DNA]</scope>
    <source>
        <strain evidence="2 3">CQMa 102</strain>
    </source>
</reference>
<dbReference type="EMBL" id="GL698495">
    <property type="protein sequence ID" value="EFY89880.1"/>
    <property type="molecule type" value="Genomic_DNA"/>
</dbReference>
<keyword evidence="1" id="KW-0812">Transmembrane</keyword>
<feature type="transmembrane region" description="Helical" evidence="1">
    <location>
        <begin position="728"/>
        <end position="746"/>
    </location>
</feature>
<evidence type="ECO:0000313" key="3">
    <source>
        <dbReference type="Proteomes" id="UP000002499"/>
    </source>
</evidence>
<dbReference type="AlphaFoldDB" id="E9E2J1"/>
<keyword evidence="1" id="KW-1133">Transmembrane helix</keyword>
<name>E9E2J1_METAQ</name>
<keyword evidence="3" id="KW-1185">Reference proteome</keyword>
<keyword evidence="1" id="KW-0472">Membrane</keyword>
<organism evidence="3">
    <name type="scientific">Metarhizium acridum (strain CQMa 102)</name>
    <dbReference type="NCBI Taxonomy" id="655827"/>
    <lineage>
        <taxon>Eukaryota</taxon>
        <taxon>Fungi</taxon>
        <taxon>Dikarya</taxon>
        <taxon>Ascomycota</taxon>
        <taxon>Pezizomycotina</taxon>
        <taxon>Sordariomycetes</taxon>
        <taxon>Hypocreomycetidae</taxon>
        <taxon>Hypocreales</taxon>
        <taxon>Clavicipitaceae</taxon>
        <taxon>Metarhizium</taxon>
    </lineage>
</organism>
<feature type="transmembrane region" description="Helical" evidence="1">
    <location>
        <begin position="692"/>
        <end position="716"/>
    </location>
</feature>
<dbReference type="InParanoid" id="E9E2J1"/>
<dbReference type="HOGENOM" id="CLU_007462_0_0_1"/>
<evidence type="ECO:0000256" key="1">
    <source>
        <dbReference type="SAM" id="Phobius"/>
    </source>
</evidence>
<dbReference type="eggNOG" id="ENOG502SHWA">
    <property type="taxonomic scope" value="Eukaryota"/>
</dbReference>
<proteinExistence type="predicted"/>
<sequence>MHSLGCRIRWFGQTSGFVEDMVKAVGRGEAKAEADGRPCAGGVNARGLKLTSKNIVPPTASSAQDIPGIAGSLAFGLSDSLTNNINLSANSLGSMLPPIDFGTAALNVGTGLGKGAAVGLKLTQNNDTGFFTPSPASAADIPKIAGSLAFGLSRSLSESVNTSNVGLGNALPANFDLGSAVLGAGRGLGSGTSLGLGLASNKNFTPPMAKSQSDIPGLAETFTFGLGNSFTEKINVTSQMSNLGSMLPPIDFGATALNTGAGLGLGAAKGLQLTSKALAPASPANINDIPNIAGNFAFGLSDAVAGNLNTTDLLSRFSGGSGMNALFSGGVDGLVSKFGAPAASGLGKGLGKGAAIGLGLQPDGGPEPLVPAPAGDVDIAGITQNFAEGLSSRFLANGTVTKVLGGLSNGTGGLGSLTSSIDIPGAARGFTRGLITGAGDGVQAIGGINAILNGTSKPPTAAIPDSKVDLNDSTGGAAVGFGQGLGSSGVVTLQRLLAQGINLGAILPGSPKAKRDVEQPTKALALASRDESAASGLNLSSLLSTDSVSAVAQKGVDALTCDGFAGVLLVSRGLQNSGAVSFGGGGLSENVQNALRGLIPKGMIRVTSQGNTFDVDGKRLADVLISGGNAIKALSVNGFPINIYTALVALHVGAAVVGLFFLMPFVMSLTSLRNILTRLRVPDVLPKWTPTVCRLTVIFGVIPSLVLLPVFGVLAASGTRHFRTAHGVLGLITFIVAIAAVVLYFYSKPAVLTPGDPIPGNSQMTRLSLASNLVYQLLSVLLFFTAVTGYADLSSVTLCLTRAVVNFEMAALTGMALVPSFVVGQFITGSELLLVYRARRRARNASKAAVREKT</sequence>
<dbReference type="OrthoDB" id="5148443at2759"/>
<protein>
    <submittedName>
        <fullName evidence="2">Uncharacterized protein</fullName>
    </submittedName>
</protein>
<evidence type="ECO:0000313" key="2">
    <source>
        <dbReference type="EMBL" id="EFY89880.1"/>
    </source>
</evidence>
<accession>E9E2J1</accession>
<feature type="transmembrane region" description="Helical" evidence="1">
    <location>
        <begin position="643"/>
        <end position="672"/>
    </location>
</feature>
<feature type="transmembrane region" description="Helical" evidence="1">
    <location>
        <begin position="811"/>
        <end position="836"/>
    </location>
</feature>
<gene>
    <name evidence="2" type="ORF">MAC_04089</name>
</gene>